<keyword evidence="2" id="KW-0812">Transmembrane</keyword>
<dbReference type="Proteomes" id="UP000244803">
    <property type="component" value="Chromosome 3"/>
</dbReference>
<dbReference type="AlphaFoldDB" id="A0A976M5C4"/>
<feature type="compositionally biased region" description="Polar residues" evidence="1">
    <location>
        <begin position="87"/>
        <end position="97"/>
    </location>
</feature>
<evidence type="ECO:0000313" key="3">
    <source>
        <dbReference type="EMBL" id="UKJ88738.1"/>
    </source>
</evidence>
<feature type="region of interest" description="Disordered" evidence="1">
    <location>
        <begin position="87"/>
        <end position="106"/>
    </location>
</feature>
<evidence type="ECO:0000256" key="2">
    <source>
        <dbReference type="SAM" id="Phobius"/>
    </source>
</evidence>
<dbReference type="OrthoDB" id="366102at2759"/>
<protein>
    <submittedName>
        <fullName evidence="3">Uncharacterized protein</fullName>
    </submittedName>
</protein>
<name>A0A976M5C4_THEOR</name>
<evidence type="ECO:0000256" key="1">
    <source>
        <dbReference type="SAM" id="MobiDB-lite"/>
    </source>
</evidence>
<keyword evidence="2" id="KW-0472">Membrane</keyword>
<evidence type="ECO:0000313" key="4">
    <source>
        <dbReference type="Proteomes" id="UP000244803"/>
    </source>
</evidence>
<reference evidence="3" key="1">
    <citation type="submission" date="2022-07" db="EMBL/GenBank/DDBJ databases">
        <title>Evaluation of T. orientalis genome assembly methods using nanopore sequencing and analysis of variation between genomes.</title>
        <authorList>
            <person name="Yam J."/>
            <person name="Micallef M.L."/>
            <person name="Liu M."/>
            <person name="Djordjevic S.P."/>
            <person name="Bogema D.R."/>
            <person name="Jenkins C."/>
        </authorList>
    </citation>
    <scope>NUCLEOTIDE SEQUENCE</scope>
    <source>
        <strain evidence="3">Fish Creek</strain>
    </source>
</reference>
<dbReference type="EMBL" id="CP056066">
    <property type="protein sequence ID" value="UKJ88738.1"/>
    <property type="molecule type" value="Genomic_DNA"/>
</dbReference>
<proteinExistence type="predicted"/>
<organism evidence="3 4">
    <name type="scientific">Theileria orientalis</name>
    <dbReference type="NCBI Taxonomy" id="68886"/>
    <lineage>
        <taxon>Eukaryota</taxon>
        <taxon>Sar</taxon>
        <taxon>Alveolata</taxon>
        <taxon>Apicomplexa</taxon>
        <taxon>Aconoidasida</taxon>
        <taxon>Piroplasmida</taxon>
        <taxon>Theileriidae</taxon>
        <taxon>Theileria</taxon>
    </lineage>
</organism>
<gene>
    <name evidence="3" type="ORF">MACJ_001983</name>
</gene>
<feature type="transmembrane region" description="Helical" evidence="2">
    <location>
        <begin position="32"/>
        <end position="50"/>
    </location>
</feature>
<accession>A0A976M5C4</accession>
<keyword evidence="2" id="KW-1133">Transmembrane helix</keyword>
<sequence length="176" mass="20417">MVTRSRRNLTRNEAPPKAVVTRNKAKDVKKPTTLYLMYFFLALLVISGLVEMQRHMKVSKKFLSRFRLGNPLNPKIGAHIRSVQRSSFSTNVNNDRGTSGDDEVKNQVNKAQMSQRIWDTLVPERNWSILSPQFWVLLVATISLYTYNRVNNKDSDKTKALLDRERDRHNEIVNSK</sequence>